<accession>A0A9R1UZT4</accession>
<dbReference type="AlphaFoldDB" id="A0A9R1UZT4"/>
<evidence type="ECO:0000256" key="1">
    <source>
        <dbReference type="SAM" id="MobiDB-lite"/>
    </source>
</evidence>
<dbReference type="Proteomes" id="UP000235145">
    <property type="component" value="Unassembled WGS sequence"/>
</dbReference>
<dbReference type="Pfam" id="PF10354">
    <property type="entry name" value="BMT5-like"/>
    <property type="match status" value="1"/>
</dbReference>
<feature type="domain" description="25S rRNA (uridine-N(3))-methyltransferase BMT5-like" evidence="2">
    <location>
        <begin position="36"/>
        <end position="201"/>
    </location>
</feature>
<dbReference type="EMBL" id="NBSK02000007">
    <property type="protein sequence ID" value="KAJ0195743.1"/>
    <property type="molecule type" value="Genomic_DNA"/>
</dbReference>
<evidence type="ECO:0000313" key="3">
    <source>
        <dbReference type="EMBL" id="KAJ0195743.1"/>
    </source>
</evidence>
<feature type="region of interest" description="Disordered" evidence="1">
    <location>
        <begin position="235"/>
        <end position="255"/>
    </location>
</feature>
<evidence type="ECO:0000259" key="2">
    <source>
        <dbReference type="Pfam" id="PF10354"/>
    </source>
</evidence>
<evidence type="ECO:0000313" key="4">
    <source>
        <dbReference type="Proteomes" id="UP000235145"/>
    </source>
</evidence>
<dbReference type="InterPro" id="IPR019446">
    <property type="entry name" value="BMT5-like"/>
</dbReference>
<reference evidence="3 4" key="1">
    <citation type="journal article" date="2017" name="Nat. Commun.">
        <title>Genome assembly with in vitro proximity ligation data and whole-genome triplication in lettuce.</title>
        <authorList>
            <person name="Reyes-Chin-Wo S."/>
            <person name="Wang Z."/>
            <person name="Yang X."/>
            <person name="Kozik A."/>
            <person name="Arikit S."/>
            <person name="Song C."/>
            <person name="Xia L."/>
            <person name="Froenicke L."/>
            <person name="Lavelle D.O."/>
            <person name="Truco M.J."/>
            <person name="Xia R."/>
            <person name="Zhu S."/>
            <person name="Xu C."/>
            <person name="Xu H."/>
            <person name="Xu X."/>
            <person name="Cox K."/>
            <person name="Korf I."/>
            <person name="Meyers B.C."/>
            <person name="Michelmore R.W."/>
        </authorList>
    </citation>
    <scope>NUCLEOTIDE SEQUENCE [LARGE SCALE GENOMIC DNA]</scope>
    <source>
        <strain evidence="4">cv. Salinas</strain>
        <tissue evidence="3">Seedlings</tissue>
    </source>
</reference>
<organism evidence="3 4">
    <name type="scientific">Lactuca sativa</name>
    <name type="common">Garden lettuce</name>
    <dbReference type="NCBI Taxonomy" id="4236"/>
    <lineage>
        <taxon>Eukaryota</taxon>
        <taxon>Viridiplantae</taxon>
        <taxon>Streptophyta</taxon>
        <taxon>Embryophyta</taxon>
        <taxon>Tracheophyta</taxon>
        <taxon>Spermatophyta</taxon>
        <taxon>Magnoliopsida</taxon>
        <taxon>eudicotyledons</taxon>
        <taxon>Gunneridae</taxon>
        <taxon>Pentapetalae</taxon>
        <taxon>asterids</taxon>
        <taxon>campanulids</taxon>
        <taxon>Asterales</taxon>
        <taxon>Asteraceae</taxon>
        <taxon>Cichorioideae</taxon>
        <taxon>Cichorieae</taxon>
        <taxon>Lactucinae</taxon>
        <taxon>Lactuca</taxon>
    </lineage>
</organism>
<dbReference type="GO" id="GO:0070042">
    <property type="term" value="F:rRNA (uridine-N3-)-methyltransferase activity"/>
    <property type="evidence" value="ECO:0000318"/>
    <property type="project" value="GO_Central"/>
</dbReference>
<gene>
    <name evidence="3" type="ORF">LSAT_V11C700387450</name>
</gene>
<protein>
    <recommendedName>
        <fullName evidence="2">25S rRNA (uridine-N(3))-methyltransferase BMT5-like domain-containing protein</fullName>
    </recommendedName>
</protein>
<dbReference type="PANTHER" id="PTHR11538">
    <property type="entry name" value="PHENYLALANYL-TRNA SYNTHETASE"/>
    <property type="match status" value="1"/>
</dbReference>
<dbReference type="InterPro" id="IPR029063">
    <property type="entry name" value="SAM-dependent_MTases_sf"/>
</dbReference>
<dbReference type="PANTHER" id="PTHR11538:SF26">
    <property type="entry name" value="FERREDOXIN-FOLD ANTICODON-BINDING DOMAIN-CONTAINING PROTEIN 1"/>
    <property type="match status" value="1"/>
</dbReference>
<feature type="compositionally biased region" description="Polar residues" evidence="1">
    <location>
        <begin position="240"/>
        <end position="255"/>
    </location>
</feature>
<proteinExistence type="predicted"/>
<dbReference type="GO" id="GO:0070475">
    <property type="term" value="P:rRNA base methylation"/>
    <property type="evidence" value="ECO:0000318"/>
    <property type="project" value="GO_Central"/>
</dbReference>
<dbReference type="GO" id="GO:0005737">
    <property type="term" value="C:cytoplasm"/>
    <property type="evidence" value="ECO:0000318"/>
    <property type="project" value="GO_Central"/>
</dbReference>
<dbReference type="FunFam" id="3.40.50.150:FF:000440">
    <property type="entry name" value="Os09g0479300 protein"/>
    <property type="match status" value="1"/>
</dbReference>
<dbReference type="SUPFAM" id="SSF53335">
    <property type="entry name" value="S-adenosyl-L-methionine-dependent methyltransferases"/>
    <property type="match status" value="1"/>
</dbReference>
<sequence length="348" mass="40326">MAEIVRKHGHRMSMNRRDEVGKEKWAKHYSSNHQILLVGEGDFSFSLSLAMSFGSASNIVATSLDSYDILIKKYNRAKSNLGILRYFGAQLLHGVDSINMKLHTDLRIRKFDRIVYNFPHAGFLGKESDHLVIMMHKNLVRGFFMNAIDMLLPKGEVHVTHKTAHPFDTWNIEELATQSGLTLIECIDFKIEDYPGYNNKRGDGKDSDLPFPLGKCSTFKFILSSQAMEYLTTSHHRRNSQQPQEIPLQTGNARMDSNPSSIMMKSKECFWIFREYFNHARLTSGKTDDYLPNSVKDMLRIGFERYNAENHGKPLDGYVHLLKELHSLSKERVTFLQRWLMEMDHYRL</sequence>
<comment type="caution">
    <text evidence="3">The sequence shown here is derived from an EMBL/GenBank/DDBJ whole genome shotgun (WGS) entry which is preliminary data.</text>
</comment>
<dbReference type="OrthoDB" id="273345at2759"/>
<name>A0A9R1UZT4_LACSA</name>
<keyword evidence="4" id="KW-1185">Reference proteome</keyword>